<dbReference type="KEGG" id="mhor:MSHOH_3666"/>
<dbReference type="EMBL" id="CP009516">
    <property type="protein sequence ID" value="AKB80149.1"/>
    <property type="molecule type" value="Genomic_DNA"/>
</dbReference>
<dbReference type="RefSeq" id="WP_162197664.1">
    <property type="nucleotide sequence ID" value="NZ_BBCW01000026.1"/>
</dbReference>
<organism evidence="2 3">
    <name type="scientific">Methanosarcina horonobensis HB-1 = JCM 15518</name>
    <dbReference type="NCBI Taxonomy" id="1434110"/>
    <lineage>
        <taxon>Archaea</taxon>
        <taxon>Methanobacteriati</taxon>
        <taxon>Methanobacteriota</taxon>
        <taxon>Stenosarchaea group</taxon>
        <taxon>Methanomicrobia</taxon>
        <taxon>Methanosarcinales</taxon>
        <taxon>Methanosarcinaceae</taxon>
        <taxon>Methanosarcina</taxon>
    </lineage>
</organism>
<dbReference type="AlphaFoldDB" id="A0A0E3SDI2"/>
<dbReference type="PATRIC" id="fig|1434110.4.peg.4683"/>
<sequence length="77" mass="8587">MKKYESNYSNLQNSSTSSPYASIIILSSVIPVYHAFDSILYSRGRIMQALRTLKTGIAMSLKSGVQVSLESIFELHN</sequence>
<accession>A0A0E3SDI2</accession>
<proteinExistence type="predicted"/>
<evidence type="ECO:0000313" key="2">
    <source>
        <dbReference type="EMBL" id="AKB80149.1"/>
    </source>
</evidence>
<name>A0A0E3SDI2_9EURY</name>
<gene>
    <name evidence="2" type="ORF">MSHOH_3666</name>
</gene>
<keyword evidence="1" id="KW-1133">Transmembrane helix</keyword>
<dbReference type="HOGENOM" id="CLU_2629739_0_0_2"/>
<protein>
    <submittedName>
        <fullName evidence="2">Uncharacterized protein</fullName>
    </submittedName>
</protein>
<evidence type="ECO:0000256" key="1">
    <source>
        <dbReference type="SAM" id="Phobius"/>
    </source>
</evidence>
<keyword evidence="3" id="KW-1185">Reference proteome</keyword>
<dbReference type="GeneID" id="43868991"/>
<feature type="transmembrane region" description="Helical" evidence="1">
    <location>
        <begin position="20"/>
        <end position="41"/>
    </location>
</feature>
<reference evidence="2 3" key="1">
    <citation type="submission" date="2014-07" db="EMBL/GenBank/DDBJ databases">
        <title>Methanogenic archaea and the global carbon cycle.</title>
        <authorList>
            <person name="Henriksen J.R."/>
            <person name="Luke J."/>
            <person name="Reinhart S."/>
            <person name="Benedict M.N."/>
            <person name="Youngblut N.D."/>
            <person name="Metcalf M.E."/>
            <person name="Whitaker R.J."/>
            <person name="Metcalf W.W."/>
        </authorList>
    </citation>
    <scope>NUCLEOTIDE SEQUENCE [LARGE SCALE GENOMIC DNA]</scope>
    <source>
        <strain evidence="2 3">HB-1</strain>
    </source>
</reference>
<keyword evidence="1" id="KW-0472">Membrane</keyword>
<keyword evidence="1" id="KW-0812">Transmembrane</keyword>
<dbReference type="Proteomes" id="UP000033101">
    <property type="component" value="Chromosome"/>
</dbReference>
<evidence type="ECO:0000313" key="3">
    <source>
        <dbReference type="Proteomes" id="UP000033101"/>
    </source>
</evidence>